<evidence type="ECO:0000313" key="3">
    <source>
        <dbReference type="Proteomes" id="UP000770015"/>
    </source>
</evidence>
<dbReference type="EMBL" id="JAGSXJ010000023">
    <property type="protein sequence ID" value="KAH6676912.1"/>
    <property type="molecule type" value="Genomic_DNA"/>
</dbReference>
<dbReference type="OrthoDB" id="10358798at2759"/>
<sequence length="168" mass="19258">MQETLSSNDATGMEIQSSSQLQPPNSMSGENVFLPTFTTDWSAEDEKAAELFKAWEDLPMSSEFPWTSETEHKTMLRLERLIPFFDSHIGHSDDGLDSFALRHRYAMAQNWSENIPKYSDGAKAPTRGPEKQSKWATRYAYLVRVRKKMIDHRLKVNLQLKGKAIGNF</sequence>
<feature type="region of interest" description="Disordered" evidence="1">
    <location>
        <begin position="1"/>
        <end position="30"/>
    </location>
</feature>
<reference evidence="2" key="1">
    <citation type="journal article" date="2021" name="Nat. Commun.">
        <title>Genetic determinants of endophytism in the Arabidopsis root mycobiome.</title>
        <authorList>
            <person name="Mesny F."/>
            <person name="Miyauchi S."/>
            <person name="Thiergart T."/>
            <person name="Pickel B."/>
            <person name="Atanasova L."/>
            <person name="Karlsson M."/>
            <person name="Huettel B."/>
            <person name="Barry K.W."/>
            <person name="Haridas S."/>
            <person name="Chen C."/>
            <person name="Bauer D."/>
            <person name="Andreopoulos W."/>
            <person name="Pangilinan J."/>
            <person name="LaButti K."/>
            <person name="Riley R."/>
            <person name="Lipzen A."/>
            <person name="Clum A."/>
            <person name="Drula E."/>
            <person name="Henrissat B."/>
            <person name="Kohler A."/>
            <person name="Grigoriev I.V."/>
            <person name="Martin F.M."/>
            <person name="Hacquard S."/>
        </authorList>
    </citation>
    <scope>NUCLEOTIDE SEQUENCE</scope>
    <source>
        <strain evidence="2">MPI-SDFR-AT-0117</strain>
    </source>
</reference>
<protein>
    <submittedName>
        <fullName evidence="2">Uncharacterized protein</fullName>
    </submittedName>
</protein>
<dbReference type="Proteomes" id="UP000770015">
    <property type="component" value="Unassembled WGS sequence"/>
</dbReference>
<evidence type="ECO:0000256" key="1">
    <source>
        <dbReference type="SAM" id="MobiDB-lite"/>
    </source>
</evidence>
<evidence type="ECO:0000313" key="2">
    <source>
        <dbReference type="EMBL" id="KAH6676912.1"/>
    </source>
</evidence>
<keyword evidence="3" id="KW-1185">Reference proteome</keyword>
<gene>
    <name evidence="2" type="ORF">F5X68DRAFT_245920</name>
</gene>
<comment type="caution">
    <text evidence="2">The sequence shown here is derived from an EMBL/GenBank/DDBJ whole genome shotgun (WGS) entry which is preliminary data.</text>
</comment>
<organism evidence="2 3">
    <name type="scientific">Plectosphaerella plurivora</name>
    <dbReference type="NCBI Taxonomy" id="936078"/>
    <lineage>
        <taxon>Eukaryota</taxon>
        <taxon>Fungi</taxon>
        <taxon>Dikarya</taxon>
        <taxon>Ascomycota</taxon>
        <taxon>Pezizomycotina</taxon>
        <taxon>Sordariomycetes</taxon>
        <taxon>Hypocreomycetidae</taxon>
        <taxon>Glomerellales</taxon>
        <taxon>Plectosphaerellaceae</taxon>
        <taxon>Plectosphaerella</taxon>
    </lineage>
</organism>
<dbReference type="AlphaFoldDB" id="A0A9P9A764"/>
<name>A0A9P9A764_9PEZI</name>
<accession>A0A9P9A764</accession>
<feature type="compositionally biased region" description="Polar residues" evidence="1">
    <location>
        <begin position="1"/>
        <end position="29"/>
    </location>
</feature>
<proteinExistence type="predicted"/>